<name>A0A9Q0RIL0_BLOTA</name>
<dbReference type="Proteomes" id="UP001142055">
    <property type="component" value="Chromosome 4"/>
</dbReference>
<evidence type="ECO:0000256" key="3">
    <source>
        <dbReference type="ARBA" id="ARBA00022692"/>
    </source>
</evidence>
<comment type="subcellular location">
    <subcellularLocation>
        <location evidence="1">Membrane</location>
    </subcellularLocation>
</comment>
<dbReference type="OMA" id="HINTITY"/>
<accession>A0A9Q0RIL0</accession>
<dbReference type="InterPro" id="IPR002159">
    <property type="entry name" value="CD36_fam"/>
</dbReference>
<sequence length="436" mass="50025">MTLRSLMFNVSVSLGLKLLLVSAIVYQIALPAIAQSRFAKVLEIKNGTEAYDRFVNPPVPHKLSFYFFQITNAEEFDKSNRSDIRMLKFEEIGPYVYEETREKEQLQFSKDGKEISYRERKKYRFLPEESKMNGKQLNQTGKLKVVNPMYGLSDELMEWVKPFADALTSIAFEESVENMAFKGIESLAGQSLFGQTNVLEEEKIVKTGINNIDKLLETVSFEHKTRQDAWYDPGTCNDLHGTDGTQFKPSLKLISKLNVFEPMLCKVFEFANNELLTSFGIFRELAYIRYYATDDNFANNVANACFCLEDSLDDCPGDMINLRKCGLAKDKMNILASSPYFQPNPKLLEQTSIVPVKENNYDNYGTFLDVEHLTGIVIRAFKRIQFNIEIVNKKVPFMSNLNKKKVFVPLLWFEESTEIDDVNAKKLLQLINSTKS</sequence>
<dbReference type="GO" id="GO:0005044">
    <property type="term" value="F:scavenger receptor activity"/>
    <property type="evidence" value="ECO:0007669"/>
    <property type="project" value="TreeGrafter"/>
</dbReference>
<evidence type="ECO:0000313" key="7">
    <source>
        <dbReference type="EMBL" id="KAJ6215455.1"/>
    </source>
</evidence>
<protein>
    <submittedName>
        <fullName evidence="7">Uncharacterized protein</fullName>
    </submittedName>
</protein>
<dbReference type="PANTHER" id="PTHR11923:SF51">
    <property type="entry name" value="LYSOSOME MEMBRANE PROTEIN 2"/>
    <property type="match status" value="1"/>
</dbReference>
<evidence type="ECO:0000256" key="1">
    <source>
        <dbReference type="ARBA" id="ARBA00004370"/>
    </source>
</evidence>
<proteinExistence type="inferred from homology"/>
<keyword evidence="5" id="KW-0472">Membrane</keyword>
<keyword evidence="4" id="KW-1133">Transmembrane helix</keyword>
<dbReference type="PANTHER" id="PTHR11923">
    <property type="entry name" value="SCAVENGER RECEPTOR CLASS B TYPE-1 SR-B1"/>
    <property type="match status" value="1"/>
</dbReference>
<keyword evidence="8" id="KW-1185">Reference proteome</keyword>
<gene>
    <name evidence="7" type="ORF">RDWZM_009955</name>
</gene>
<comment type="similarity">
    <text evidence="2">Belongs to the CD36 family.</text>
</comment>
<reference evidence="7" key="1">
    <citation type="submission" date="2022-12" db="EMBL/GenBank/DDBJ databases">
        <title>Genome assemblies of Blomia tropicalis.</title>
        <authorList>
            <person name="Cui Y."/>
        </authorList>
    </citation>
    <scope>NUCLEOTIDE SEQUENCE</scope>
    <source>
        <tissue evidence="7">Adult mites</tissue>
    </source>
</reference>
<dbReference type="AlphaFoldDB" id="A0A9Q0RIL0"/>
<evidence type="ECO:0000256" key="4">
    <source>
        <dbReference type="ARBA" id="ARBA00022989"/>
    </source>
</evidence>
<evidence type="ECO:0000256" key="2">
    <source>
        <dbReference type="ARBA" id="ARBA00010532"/>
    </source>
</evidence>
<dbReference type="GO" id="GO:0016020">
    <property type="term" value="C:membrane"/>
    <property type="evidence" value="ECO:0007669"/>
    <property type="project" value="UniProtKB-SubCell"/>
</dbReference>
<dbReference type="GO" id="GO:0005737">
    <property type="term" value="C:cytoplasm"/>
    <property type="evidence" value="ECO:0007669"/>
    <property type="project" value="TreeGrafter"/>
</dbReference>
<evidence type="ECO:0000256" key="6">
    <source>
        <dbReference type="ARBA" id="ARBA00023180"/>
    </source>
</evidence>
<keyword evidence="3" id="KW-0812">Transmembrane</keyword>
<dbReference type="EMBL" id="JAPWDV010000004">
    <property type="protein sequence ID" value="KAJ6215455.1"/>
    <property type="molecule type" value="Genomic_DNA"/>
</dbReference>
<keyword evidence="6" id="KW-0325">Glycoprotein</keyword>
<evidence type="ECO:0000256" key="5">
    <source>
        <dbReference type="ARBA" id="ARBA00023136"/>
    </source>
</evidence>
<dbReference type="PRINTS" id="PR01609">
    <property type="entry name" value="CD36FAMILY"/>
</dbReference>
<dbReference type="Pfam" id="PF01130">
    <property type="entry name" value="CD36"/>
    <property type="match status" value="1"/>
</dbReference>
<organism evidence="7 8">
    <name type="scientific">Blomia tropicalis</name>
    <name type="common">Mite</name>
    <dbReference type="NCBI Taxonomy" id="40697"/>
    <lineage>
        <taxon>Eukaryota</taxon>
        <taxon>Metazoa</taxon>
        <taxon>Ecdysozoa</taxon>
        <taxon>Arthropoda</taxon>
        <taxon>Chelicerata</taxon>
        <taxon>Arachnida</taxon>
        <taxon>Acari</taxon>
        <taxon>Acariformes</taxon>
        <taxon>Sarcoptiformes</taxon>
        <taxon>Astigmata</taxon>
        <taxon>Glycyphagoidea</taxon>
        <taxon>Echimyopodidae</taxon>
        <taxon>Blomia</taxon>
    </lineage>
</organism>
<comment type="caution">
    <text evidence="7">The sequence shown here is derived from an EMBL/GenBank/DDBJ whole genome shotgun (WGS) entry which is preliminary data.</text>
</comment>
<evidence type="ECO:0000313" key="8">
    <source>
        <dbReference type="Proteomes" id="UP001142055"/>
    </source>
</evidence>